<protein>
    <submittedName>
        <fullName evidence="3">Putative lipid-transfer protein DIR1</fullName>
    </submittedName>
</protein>
<dbReference type="SMART" id="SM00499">
    <property type="entry name" value="AAI"/>
    <property type="match status" value="1"/>
</dbReference>
<dbReference type="InterPro" id="IPR039265">
    <property type="entry name" value="DIR1-like"/>
</dbReference>
<keyword evidence="1" id="KW-0732">Signal</keyword>
<reference evidence="3" key="1">
    <citation type="submission" date="2020-09" db="EMBL/GenBank/DDBJ databases">
        <title>Genome-Enabled Discovery of Anthraquinone Biosynthesis in Senna tora.</title>
        <authorList>
            <person name="Kang S.-H."/>
            <person name="Pandey R.P."/>
            <person name="Lee C.-M."/>
            <person name="Sim J.-S."/>
            <person name="Jeong J.-T."/>
            <person name="Choi B.-S."/>
            <person name="Jung M."/>
            <person name="Ginzburg D."/>
            <person name="Zhao K."/>
            <person name="Won S.Y."/>
            <person name="Oh T.-J."/>
            <person name="Yu Y."/>
            <person name="Kim N.-H."/>
            <person name="Lee O.R."/>
            <person name="Lee T.-H."/>
            <person name="Bashyal P."/>
            <person name="Kim T.-S."/>
            <person name="Lee W.-H."/>
            <person name="Kawkins C."/>
            <person name="Kim C.-K."/>
            <person name="Kim J.S."/>
            <person name="Ahn B.O."/>
            <person name="Rhee S.Y."/>
            <person name="Sohng J.K."/>
        </authorList>
    </citation>
    <scope>NUCLEOTIDE SEQUENCE</scope>
    <source>
        <tissue evidence="3">Leaf</tissue>
    </source>
</reference>
<feature type="chain" id="PRO_5032982991" evidence="1">
    <location>
        <begin position="31"/>
        <end position="106"/>
    </location>
</feature>
<accession>A0A834TZS7</accession>
<evidence type="ECO:0000313" key="4">
    <source>
        <dbReference type="Proteomes" id="UP000634136"/>
    </source>
</evidence>
<dbReference type="GO" id="GO:0005504">
    <property type="term" value="F:fatty acid binding"/>
    <property type="evidence" value="ECO:0007669"/>
    <property type="project" value="InterPro"/>
</dbReference>
<dbReference type="CDD" id="cd04660">
    <property type="entry name" value="nsLTP_like"/>
    <property type="match status" value="1"/>
</dbReference>
<feature type="signal peptide" evidence="1">
    <location>
        <begin position="1"/>
        <end position="30"/>
    </location>
</feature>
<dbReference type="PANTHER" id="PTHR33122:SF43">
    <property type="entry name" value="BIFUNCTIONAL INHIBITOR_PLANT LIPID TRANSFER PROTEIN_SEED STORAGE HELICAL DOMAIN-CONTAINING PROTEIN"/>
    <property type="match status" value="1"/>
</dbReference>
<dbReference type="InterPro" id="IPR016140">
    <property type="entry name" value="Bifunc_inhib/LTP/seed_store"/>
</dbReference>
<dbReference type="EMBL" id="JAAIUW010000005">
    <property type="protein sequence ID" value="KAF7831129.1"/>
    <property type="molecule type" value="Genomic_DNA"/>
</dbReference>
<dbReference type="InterPro" id="IPR036312">
    <property type="entry name" value="Bifun_inhib/LTP/seed_sf"/>
</dbReference>
<name>A0A834TZS7_9FABA</name>
<dbReference type="SUPFAM" id="SSF47699">
    <property type="entry name" value="Bifunctional inhibitor/lipid-transfer protein/seed storage 2S albumin"/>
    <property type="match status" value="1"/>
</dbReference>
<evidence type="ECO:0000313" key="3">
    <source>
        <dbReference type="EMBL" id="KAF7831129.1"/>
    </source>
</evidence>
<keyword evidence="4" id="KW-1185">Reference proteome</keyword>
<gene>
    <name evidence="3" type="ORF">G2W53_013462</name>
</gene>
<organism evidence="3 4">
    <name type="scientific">Senna tora</name>
    <dbReference type="NCBI Taxonomy" id="362788"/>
    <lineage>
        <taxon>Eukaryota</taxon>
        <taxon>Viridiplantae</taxon>
        <taxon>Streptophyta</taxon>
        <taxon>Embryophyta</taxon>
        <taxon>Tracheophyta</taxon>
        <taxon>Spermatophyta</taxon>
        <taxon>Magnoliopsida</taxon>
        <taxon>eudicotyledons</taxon>
        <taxon>Gunneridae</taxon>
        <taxon>Pentapetalae</taxon>
        <taxon>rosids</taxon>
        <taxon>fabids</taxon>
        <taxon>Fabales</taxon>
        <taxon>Fabaceae</taxon>
        <taxon>Caesalpinioideae</taxon>
        <taxon>Cassia clade</taxon>
        <taxon>Senna</taxon>
    </lineage>
</organism>
<comment type="caution">
    <text evidence="3">The sequence shown here is derived from an EMBL/GenBank/DDBJ whole genome shotgun (WGS) entry which is preliminary data.</text>
</comment>
<sequence length="106" mass="10880">MATKLKAFVQLVLVVAAIVVTALVGGGAEAVVLCNTDSTKLNLCRAAVTGNQPPPPTEACCAVIRHANLPCLCKYKSVLPTLGIDPKNALALPSKCGLRSPQCPGN</sequence>
<dbReference type="GO" id="GO:0009627">
    <property type="term" value="P:systemic acquired resistance"/>
    <property type="evidence" value="ECO:0007669"/>
    <property type="project" value="InterPro"/>
</dbReference>
<dbReference type="OrthoDB" id="656626at2759"/>
<proteinExistence type="predicted"/>
<feature type="domain" description="Bifunctional inhibitor/plant lipid transfer protein/seed storage helical" evidence="2">
    <location>
        <begin position="34"/>
        <end position="103"/>
    </location>
</feature>
<dbReference type="Gene3D" id="1.10.110.10">
    <property type="entry name" value="Plant lipid-transfer and hydrophobic proteins"/>
    <property type="match status" value="1"/>
</dbReference>
<dbReference type="Proteomes" id="UP000634136">
    <property type="component" value="Unassembled WGS sequence"/>
</dbReference>
<evidence type="ECO:0000256" key="1">
    <source>
        <dbReference type="SAM" id="SignalP"/>
    </source>
</evidence>
<dbReference type="AlphaFoldDB" id="A0A834TZS7"/>
<dbReference type="PANTHER" id="PTHR33122">
    <property type="entry name" value="LIPID BINDING PROTEIN-RELATED"/>
    <property type="match status" value="1"/>
</dbReference>
<evidence type="ECO:0000259" key="2">
    <source>
        <dbReference type="SMART" id="SM00499"/>
    </source>
</evidence>
<dbReference type="Pfam" id="PF14368">
    <property type="entry name" value="LTP_2"/>
    <property type="match status" value="1"/>
</dbReference>
<dbReference type="InterPro" id="IPR044741">
    <property type="entry name" value="NsLTP-like"/>
</dbReference>